<dbReference type="PANTHER" id="PTHR30435:SF12">
    <property type="entry name" value="FLAGELLAR BASAL BODY ROD PROTEIN FLGB"/>
    <property type="match status" value="1"/>
</dbReference>
<name>A0A7V2ZI47_9BACT</name>
<comment type="similarity">
    <text evidence="2 6">Belongs to the flagella basal body rod proteins family.</text>
</comment>
<dbReference type="EMBL" id="DSUJ01000008">
    <property type="protein sequence ID" value="HFI90401.1"/>
    <property type="molecule type" value="Genomic_DNA"/>
</dbReference>
<dbReference type="PIRSF" id="PIRSF002889">
    <property type="entry name" value="Rod_FlgB"/>
    <property type="match status" value="1"/>
</dbReference>
<evidence type="ECO:0000256" key="2">
    <source>
        <dbReference type="ARBA" id="ARBA00009677"/>
    </source>
</evidence>
<accession>A0A7V2ZI47</accession>
<dbReference type="NCBIfam" id="TIGR01396">
    <property type="entry name" value="FlgB"/>
    <property type="match status" value="1"/>
</dbReference>
<comment type="function">
    <text evidence="5 6">Structural component of flagellum, the bacterial motility apparatus. Part of the rod structure of flagellar basal body.</text>
</comment>
<dbReference type="RefSeq" id="WP_304147924.1">
    <property type="nucleotide sequence ID" value="NZ_JAOAIE010000124.1"/>
</dbReference>
<organism evidence="7">
    <name type="scientific">Ignavibacterium album</name>
    <dbReference type="NCBI Taxonomy" id="591197"/>
    <lineage>
        <taxon>Bacteria</taxon>
        <taxon>Pseudomonadati</taxon>
        <taxon>Ignavibacteriota</taxon>
        <taxon>Ignavibacteria</taxon>
        <taxon>Ignavibacteriales</taxon>
        <taxon>Ignavibacteriaceae</taxon>
        <taxon>Ignavibacterium</taxon>
    </lineage>
</organism>
<comment type="subcellular location">
    <subcellularLocation>
        <location evidence="1 6">Bacterial flagellum basal body</location>
    </subcellularLocation>
</comment>
<evidence type="ECO:0000256" key="3">
    <source>
        <dbReference type="ARBA" id="ARBA00014376"/>
    </source>
</evidence>
<keyword evidence="7" id="KW-0969">Cilium</keyword>
<gene>
    <name evidence="7" type="primary">flgB</name>
    <name evidence="7" type="ORF">ENS31_02595</name>
</gene>
<evidence type="ECO:0000256" key="4">
    <source>
        <dbReference type="ARBA" id="ARBA00023143"/>
    </source>
</evidence>
<keyword evidence="4 6" id="KW-0975">Bacterial flagellum</keyword>
<keyword evidence="7" id="KW-0282">Flagellum</keyword>
<sequence length="128" mass="14564">MNTPTIKLLEKFIDYCSVKNKVISKNIANIGTENYKREDVSFQEMLDSKMNQMRTTNPKHISFIPANESQFQIFNDKGMENVSGVNNVDIDKEMSELASNALLFRFSSKKIGDYYRGLQNVIKGGGKL</sequence>
<keyword evidence="7" id="KW-0966">Cell projection</keyword>
<dbReference type="GO" id="GO:0030694">
    <property type="term" value="C:bacterial-type flagellum basal body, rod"/>
    <property type="evidence" value="ECO:0007669"/>
    <property type="project" value="InterPro"/>
</dbReference>
<comment type="caution">
    <text evidence="7">The sequence shown here is derived from an EMBL/GenBank/DDBJ whole genome shotgun (WGS) entry which is preliminary data.</text>
</comment>
<comment type="subunit">
    <text evidence="6">The basal body constitutes a major portion of the flagellar organelle and consists of a number of rings mounted on a central rod.</text>
</comment>
<dbReference type="PANTHER" id="PTHR30435">
    <property type="entry name" value="FLAGELLAR PROTEIN"/>
    <property type="match status" value="1"/>
</dbReference>
<dbReference type="InterPro" id="IPR006300">
    <property type="entry name" value="FlgB"/>
</dbReference>
<proteinExistence type="inferred from homology"/>
<evidence type="ECO:0000256" key="5">
    <source>
        <dbReference type="ARBA" id="ARBA00024934"/>
    </source>
</evidence>
<evidence type="ECO:0000256" key="1">
    <source>
        <dbReference type="ARBA" id="ARBA00004117"/>
    </source>
</evidence>
<evidence type="ECO:0000256" key="6">
    <source>
        <dbReference type="PIRNR" id="PIRNR002889"/>
    </source>
</evidence>
<dbReference type="AlphaFoldDB" id="A0A7V2ZI47"/>
<reference evidence="7" key="1">
    <citation type="journal article" date="2020" name="mSystems">
        <title>Genome- and Community-Level Interaction Insights into Carbon Utilization and Element Cycling Functions of Hydrothermarchaeota in Hydrothermal Sediment.</title>
        <authorList>
            <person name="Zhou Z."/>
            <person name="Liu Y."/>
            <person name="Xu W."/>
            <person name="Pan J."/>
            <person name="Luo Z.H."/>
            <person name="Li M."/>
        </authorList>
    </citation>
    <scope>NUCLEOTIDE SEQUENCE [LARGE SCALE GENOMIC DNA]</scope>
    <source>
        <strain evidence="7">SpSt-479</strain>
    </source>
</reference>
<evidence type="ECO:0000313" key="7">
    <source>
        <dbReference type="EMBL" id="HFI90401.1"/>
    </source>
</evidence>
<dbReference type="GO" id="GO:0071978">
    <property type="term" value="P:bacterial-type flagellum-dependent swarming motility"/>
    <property type="evidence" value="ECO:0007669"/>
    <property type="project" value="TreeGrafter"/>
</dbReference>
<protein>
    <recommendedName>
        <fullName evidence="3 6">Flagellar basal body rod protein FlgB</fullName>
    </recommendedName>
</protein>